<reference evidence="2 3" key="1">
    <citation type="submission" date="2019-07" db="EMBL/GenBank/DDBJ databases">
        <title>Whole genome shotgun sequence of Brevifollis gellanilyticus NBRC 108608.</title>
        <authorList>
            <person name="Hosoyama A."/>
            <person name="Uohara A."/>
            <person name="Ohji S."/>
            <person name="Ichikawa N."/>
        </authorList>
    </citation>
    <scope>NUCLEOTIDE SEQUENCE [LARGE SCALE GENOMIC DNA]</scope>
    <source>
        <strain evidence="2 3">NBRC 108608</strain>
    </source>
</reference>
<protein>
    <submittedName>
        <fullName evidence="2">Uncharacterized protein</fullName>
    </submittedName>
</protein>
<evidence type="ECO:0000313" key="3">
    <source>
        <dbReference type="Proteomes" id="UP000321577"/>
    </source>
</evidence>
<organism evidence="2 3">
    <name type="scientific">Brevifollis gellanilyticus</name>
    <dbReference type="NCBI Taxonomy" id="748831"/>
    <lineage>
        <taxon>Bacteria</taxon>
        <taxon>Pseudomonadati</taxon>
        <taxon>Verrucomicrobiota</taxon>
        <taxon>Verrucomicrobiia</taxon>
        <taxon>Verrucomicrobiales</taxon>
        <taxon>Verrucomicrobiaceae</taxon>
    </lineage>
</organism>
<dbReference type="RefSeq" id="WP_146855034.1">
    <property type="nucleotide sequence ID" value="NZ_BKAG01000059.1"/>
</dbReference>
<dbReference type="Proteomes" id="UP000321577">
    <property type="component" value="Unassembled WGS sequence"/>
</dbReference>
<keyword evidence="1" id="KW-0732">Signal</keyword>
<sequence length="276" mass="30139">MKKILCHALLAAMLVGAVSGAEPVAAPQSQPESKPKPKSVRPVQTYKDVLAVLPKDLEPENAQDWSEAQKEVANGILKKKLVDRQRPMTMRFKVHGVDHWGRFTVWSHLPADEGYAIRVFAGDWNQPNMLPKLATLRKGDLIEMSGVCDLAKFENLWNTKSLTLGIGKASIIKLEPNGKPAHPPALVPVKLVSAVYGSGTKFTEVTQRVQALLEEPGAIFYANPHWLGADPTPGWNKALVIVHEVDGQRRTFTSGENGAVSVQRLMEPAPSPAPKA</sequence>
<evidence type="ECO:0000256" key="1">
    <source>
        <dbReference type="SAM" id="SignalP"/>
    </source>
</evidence>
<dbReference type="EMBL" id="BKAG01000059">
    <property type="protein sequence ID" value="GEP45805.1"/>
    <property type="molecule type" value="Genomic_DNA"/>
</dbReference>
<feature type="chain" id="PRO_5022222625" evidence="1">
    <location>
        <begin position="22"/>
        <end position="276"/>
    </location>
</feature>
<proteinExistence type="predicted"/>
<dbReference type="OrthoDB" id="186606at2"/>
<keyword evidence="3" id="KW-1185">Reference proteome</keyword>
<feature type="signal peptide" evidence="1">
    <location>
        <begin position="1"/>
        <end position="21"/>
    </location>
</feature>
<dbReference type="AlphaFoldDB" id="A0A512MGE8"/>
<gene>
    <name evidence="2" type="ORF">BGE01nite_50960</name>
</gene>
<comment type="caution">
    <text evidence="2">The sequence shown here is derived from an EMBL/GenBank/DDBJ whole genome shotgun (WGS) entry which is preliminary data.</text>
</comment>
<name>A0A512MGE8_9BACT</name>
<accession>A0A512MGE8</accession>
<evidence type="ECO:0000313" key="2">
    <source>
        <dbReference type="EMBL" id="GEP45805.1"/>
    </source>
</evidence>